<dbReference type="InterPro" id="IPR050870">
    <property type="entry name" value="FAST_kinase"/>
</dbReference>
<feature type="transmembrane region" description="Helical" evidence="2">
    <location>
        <begin position="1213"/>
        <end position="1235"/>
    </location>
</feature>
<dbReference type="InterPro" id="IPR009050">
    <property type="entry name" value="Globin-like_sf"/>
</dbReference>
<dbReference type="InterPro" id="IPR000971">
    <property type="entry name" value="Globin"/>
</dbReference>
<accession>A0A813L1C6</accession>
<dbReference type="CDD" id="cd01040">
    <property type="entry name" value="Mb-like"/>
    <property type="match status" value="2"/>
</dbReference>
<dbReference type="GO" id="GO:0019825">
    <property type="term" value="F:oxygen binding"/>
    <property type="evidence" value="ECO:0007669"/>
    <property type="project" value="InterPro"/>
</dbReference>
<feature type="transmembrane region" description="Helical" evidence="2">
    <location>
        <begin position="1255"/>
        <end position="1272"/>
    </location>
</feature>
<dbReference type="PANTHER" id="PTHR21228">
    <property type="entry name" value="FAST LEU-RICH DOMAIN-CONTAINING"/>
    <property type="match status" value="1"/>
</dbReference>
<feature type="region of interest" description="Disordered" evidence="1">
    <location>
        <begin position="496"/>
        <end position="515"/>
    </location>
</feature>
<dbReference type="GO" id="GO:0003723">
    <property type="term" value="F:RNA binding"/>
    <property type="evidence" value="ECO:0007669"/>
    <property type="project" value="TreeGrafter"/>
</dbReference>
<proteinExistence type="predicted"/>
<feature type="transmembrane region" description="Helical" evidence="2">
    <location>
        <begin position="1170"/>
        <end position="1192"/>
    </location>
</feature>
<keyword evidence="2" id="KW-0472">Membrane</keyword>
<organism evidence="4 5">
    <name type="scientific">Polarella glacialis</name>
    <name type="common">Dinoflagellate</name>
    <dbReference type="NCBI Taxonomy" id="89957"/>
    <lineage>
        <taxon>Eukaryota</taxon>
        <taxon>Sar</taxon>
        <taxon>Alveolata</taxon>
        <taxon>Dinophyceae</taxon>
        <taxon>Suessiales</taxon>
        <taxon>Suessiaceae</taxon>
        <taxon>Polarella</taxon>
    </lineage>
</organism>
<keyword evidence="2" id="KW-1133">Transmembrane helix</keyword>
<sequence>MALLSRAPGQRAMTSLRCTRLWPCGAAEQMGGLLGSRCFEFPGRAHASKASDAFDDSFAEGRGGGGGASSSEYAPSEWAEDQESAGVTVERFTTPVLQQRLQQQAALRASRQPLLLGALSRQPGQSAMLGGSGLIPEGQESALMHPSASSSSPGPLLSEARALSQRPVGFGETHDMSLAANRRAGAYRRAEAAVEGDGALLEMHPDRLGVQQELLSAVSTGRLLAICTTDEVAAMDTVNLVTAVHRLAKLASTSRSVVVSNPRFESLMESLSEKLQELNPRGLANAFWALAQLQQSPPWLPELLRLCLERRPGFSARDLSSVLGSLAKFQPGGLAKKQEQRNAKKAVDANAPAVRVELEKLKAVVVEDLRLRIAELQTPTDLVCAAAALSRLELRDEQLFSALAEQAILCLHDFDMSDVASILWAFANLQLPRMCAASFDAVSGDLPSAQGGVAVLLFHVTGREEDSITAPAGLMSKGSAEELKVTVGLSRGVSNLEDDDELEATEPAEEEVPEAEDEVEEIGALTEVQDKFFEELRLPADTVAEVQATWTAYLRSAGSKDAAGEAIYAAIFDSAPSIQSLFKTPRAVMAVRLMGGLGNIVNAMHTPGPLKTIVETLGFQHLDLEVTVPRVVIFSDAIVELLELELSDRFTSKAKSGWRSILNYVGGAYIYVRREYAGRLKIISSSWATATKKAKDIFLEGEEGADVAEGGEAGGEAKESGEEAKEAAGPIQRRQNLKAAAKASGSGEASNKVNSMQVPTTYNEMFMFNGAVMGFANSLWMQEVLESFDDIVTNVANSYRLQEECDTLSVRLAKYKGTIQLGEYKAVMLASLRSLVPKDWNSAHEVAWTWLWENIERMLKALMGKPLVQERALERFVMSLTEDSQNYLRKEIYRRFFALAPGGQDYFKQSTTRLYWLADKVVEMTIEMYKDPRKMVEEISALGLRHVGYGVPTEFFAPYVSGAVEAVRTMTKDEDAEDGFRWSLSLISRILVRTINEGSTIVMKAINTNSAKQLEKAVSCAPRGKRALWLLNITVGTQSISPLYWAIESGSLDSAKAMIGDLLTFRADRDNYYYGFDDLFERHPDVIRRLSLDAQALLPNLLDGLIWRSRLTINGKRRVNFFIKHLVQDAEGHLNQALEWLVAAGDPKTLCHPAVALFSDLLWDRLVSRYFLIGKCWFLFTLTVFVVSQSILQHLNEGYQDQATRTSIFMLRCFIYICSLGMLLRSQVILAARNWRAGEFVQVFGCLRVPQYLCRWKNSVSLALALVLMFMLSQEPIIWCLTHYDANTEAAASGLDLAANPNANLFTQHCPEGDVNLQVYAPASMVGILLYCFASSISCLNQNNPDFAGIPNGMLSLAELSLGMFPTSHFEVIQEDLVLLTVVAVFTILGTTFLLSLLVAQLNGAYQAVYADMVGYARLNRGKIIGETMPSISQRAWGRWLGSLKLDERMEFNEGDVGLSGGVQLLEPASANPTNIDMIRRFGGSTSPAMQWPEEEAGNDDADKFDRLEKVILRATKKMGAGGKKGGRSAGGSSSMGLSGSSSGASGSEGRSSSRPDLLKRDGGGELLLSRWWSDVAACVRLMNAHDVSSVVVAFADTLGKMREATPFQKLASIEYAHKALFRALSLTGIVSRVPRTRICSRETFRGMRKWGKWVKWGMWGKWGKWDQVGPNYAPRASGASGASGTFEISLPSARALLIEAHPEHSLDLFAAEFRLPTSYPQPSNTCVVTLCMGVFKYAIYGFGVAGVDDEPLLRLCEQAVRQRHLLHAKNIVEILIGLAEARNRDSAKLTRYLGAEDCVQVLHALSRMPRDTVEEALGSSTLVEELLGVIRKRAQGWWRFKPQEMADLFEAMIGLKIQDGLVLELCCRQLPRALARDVSLQLRVDEGGCSPAAFLRLWGALAELSEGSRALVKDHLHRSSRLRKAVEERLAEAVEGIVSMTQSGNDGLGDEEVEEASEVTGTMARSAALLAYACARLGFDGSSADLLPVAVAKALAQQEGRPCETASQEPWFPLLSWAGCEMSWDEDLTSHFLAQMLSSGLPESEHESEASISTNSLVRVASACLARDGVPEASLVPLVSALWQRLHSLPDLEE</sequence>
<feature type="compositionally biased region" description="Low complexity" evidence="1">
    <location>
        <begin position="141"/>
        <end position="158"/>
    </location>
</feature>
<feature type="transmembrane region" description="Helical" evidence="2">
    <location>
        <begin position="1377"/>
        <end position="1400"/>
    </location>
</feature>
<dbReference type="InterPro" id="IPR044399">
    <property type="entry name" value="Mb-like_M"/>
</dbReference>
<dbReference type="GO" id="GO:0000963">
    <property type="term" value="P:mitochondrial RNA processing"/>
    <property type="evidence" value="ECO:0007669"/>
    <property type="project" value="TreeGrafter"/>
</dbReference>
<dbReference type="EMBL" id="CAJNNW010033806">
    <property type="protein sequence ID" value="CAE8720458.1"/>
    <property type="molecule type" value="Genomic_DNA"/>
</dbReference>
<protein>
    <recommendedName>
        <fullName evidence="3">Globin domain-containing protein</fullName>
    </recommendedName>
</protein>
<dbReference type="PANTHER" id="PTHR21228:SF40">
    <property type="entry name" value="LD45607P"/>
    <property type="match status" value="1"/>
</dbReference>
<dbReference type="Proteomes" id="UP000626109">
    <property type="component" value="Unassembled WGS sequence"/>
</dbReference>
<dbReference type="InterPro" id="IPR012292">
    <property type="entry name" value="Globin/Proto"/>
</dbReference>
<dbReference type="GO" id="GO:0020037">
    <property type="term" value="F:heme binding"/>
    <property type="evidence" value="ECO:0007669"/>
    <property type="project" value="InterPro"/>
</dbReference>
<reference evidence="4" key="1">
    <citation type="submission" date="2021-02" db="EMBL/GenBank/DDBJ databases">
        <authorList>
            <person name="Dougan E. K."/>
            <person name="Rhodes N."/>
            <person name="Thang M."/>
            <person name="Chan C."/>
        </authorList>
    </citation>
    <scope>NUCLEOTIDE SEQUENCE</scope>
</reference>
<dbReference type="Gene3D" id="1.10.490.10">
    <property type="entry name" value="Globins"/>
    <property type="match status" value="2"/>
</dbReference>
<feature type="region of interest" description="Disordered" evidence="1">
    <location>
        <begin position="57"/>
        <end position="86"/>
    </location>
</feature>
<evidence type="ECO:0000256" key="1">
    <source>
        <dbReference type="SAM" id="MobiDB-lite"/>
    </source>
</evidence>
<feature type="compositionally biased region" description="Gly residues" evidence="1">
    <location>
        <begin position="1520"/>
        <end position="1530"/>
    </location>
</feature>
<feature type="non-terminal residue" evidence="4">
    <location>
        <position position="2095"/>
    </location>
</feature>
<feature type="domain" description="Globin" evidence="3">
    <location>
        <begin position="537"/>
        <end position="674"/>
    </location>
</feature>
<feature type="compositionally biased region" description="Low complexity" evidence="1">
    <location>
        <begin position="1531"/>
        <end position="1551"/>
    </location>
</feature>
<evidence type="ECO:0000313" key="5">
    <source>
        <dbReference type="Proteomes" id="UP000626109"/>
    </source>
</evidence>
<feature type="region of interest" description="Disordered" evidence="1">
    <location>
        <begin position="127"/>
        <end position="158"/>
    </location>
</feature>
<feature type="region of interest" description="Disordered" evidence="1">
    <location>
        <begin position="1519"/>
        <end position="1558"/>
    </location>
</feature>
<dbReference type="InterPro" id="IPR016024">
    <property type="entry name" value="ARM-type_fold"/>
</dbReference>
<dbReference type="GO" id="GO:0005759">
    <property type="term" value="C:mitochondrial matrix"/>
    <property type="evidence" value="ECO:0007669"/>
    <property type="project" value="TreeGrafter"/>
</dbReference>
<comment type="caution">
    <text evidence="4">The sequence shown here is derived from an EMBL/GenBank/DDBJ whole genome shotgun (WGS) entry which is preliminary data.</text>
</comment>
<feature type="compositionally biased region" description="Basic and acidic residues" evidence="1">
    <location>
        <begin position="715"/>
        <end position="726"/>
    </location>
</feature>
<dbReference type="PROSITE" id="PS01033">
    <property type="entry name" value="GLOBIN"/>
    <property type="match status" value="1"/>
</dbReference>
<evidence type="ECO:0000313" key="4">
    <source>
        <dbReference type="EMBL" id="CAE8720458.1"/>
    </source>
</evidence>
<gene>
    <name evidence="4" type="ORF">PGLA2088_LOCUS41337</name>
</gene>
<evidence type="ECO:0000259" key="3">
    <source>
        <dbReference type="PROSITE" id="PS01033"/>
    </source>
</evidence>
<dbReference type="SUPFAM" id="SSF48371">
    <property type="entry name" value="ARM repeat"/>
    <property type="match status" value="1"/>
</dbReference>
<dbReference type="GO" id="GO:0035770">
    <property type="term" value="C:ribonucleoprotein granule"/>
    <property type="evidence" value="ECO:0007669"/>
    <property type="project" value="TreeGrafter"/>
</dbReference>
<name>A0A813L1C6_POLGL</name>
<keyword evidence="2" id="KW-0812">Transmembrane</keyword>
<evidence type="ECO:0000256" key="2">
    <source>
        <dbReference type="SAM" id="Phobius"/>
    </source>
</evidence>
<feature type="region of interest" description="Disordered" evidence="1">
    <location>
        <begin position="706"/>
        <end position="732"/>
    </location>
</feature>
<dbReference type="GO" id="GO:0044528">
    <property type="term" value="P:regulation of mitochondrial mRNA stability"/>
    <property type="evidence" value="ECO:0007669"/>
    <property type="project" value="TreeGrafter"/>
</dbReference>
<dbReference type="Pfam" id="PF00042">
    <property type="entry name" value="Globin"/>
    <property type="match status" value="1"/>
</dbReference>
<dbReference type="SUPFAM" id="SSF46458">
    <property type="entry name" value="Globin-like"/>
    <property type="match status" value="2"/>
</dbReference>